<dbReference type="InterPro" id="IPR029787">
    <property type="entry name" value="Nucleotide_cyclase"/>
</dbReference>
<keyword evidence="1" id="KW-0812">Transmembrane</keyword>
<dbReference type="SMART" id="SM00267">
    <property type="entry name" value="GGDEF"/>
    <property type="match status" value="1"/>
</dbReference>
<feature type="transmembrane region" description="Helical" evidence="1">
    <location>
        <begin position="93"/>
        <end position="111"/>
    </location>
</feature>
<keyword evidence="1" id="KW-0472">Membrane</keyword>
<reference evidence="3 4" key="1">
    <citation type="submission" date="2019-02" db="EMBL/GenBank/DDBJ databases">
        <title>Sequencing the genomes of 1000 actinobacteria strains.</title>
        <authorList>
            <person name="Klenk H.-P."/>
        </authorList>
    </citation>
    <scope>NUCLEOTIDE SEQUENCE [LARGE SCALE GENOMIC DNA]</scope>
    <source>
        <strain evidence="3 4">DSM 18319</strain>
    </source>
</reference>
<organism evidence="3 4">
    <name type="scientific">Microterricola gilva</name>
    <dbReference type="NCBI Taxonomy" id="393267"/>
    <lineage>
        <taxon>Bacteria</taxon>
        <taxon>Bacillati</taxon>
        <taxon>Actinomycetota</taxon>
        <taxon>Actinomycetes</taxon>
        <taxon>Micrococcales</taxon>
        <taxon>Microbacteriaceae</taxon>
        <taxon>Microterricola</taxon>
    </lineage>
</organism>
<dbReference type="RefSeq" id="WP_130506530.1">
    <property type="nucleotide sequence ID" value="NZ_SHLC01000001.1"/>
</dbReference>
<dbReference type="AlphaFoldDB" id="A0A4Q8AQ38"/>
<evidence type="ECO:0000256" key="1">
    <source>
        <dbReference type="SAM" id="Phobius"/>
    </source>
</evidence>
<keyword evidence="4" id="KW-1185">Reference proteome</keyword>
<dbReference type="SUPFAM" id="SSF55073">
    <property type="entry name" value="Nucleotide cyclase"/>
    <property type="match status" value="1"/>
</dbReference>
<dbReference type="InterPro" id="IPR043128">
    <property type="entry name" value="Rev_trsase/Diguanyl_cyclase"/>
</dbReference>
<feature type="domain" description="GGDEF" evidence="2">
    <location>
        <begin position="258"/>
        <end position="390"/>
    </location>
</feature>
<dbReference type="Gene3D" id="3.30.70.270">
    <property type="match status" value="1"/>
</dbReference>
<feature type="transmembrane region" description="Helical" evidence="1">
    <location>
        <begin position="6"/>
        <end position="25"/>
    </location>
</feature>
<comment type="caution">
    <text evidence="3">The sequence shown here is derived from an EMBL/GenBank/DDBJ whole genome shotgun (WGS) entry which is preliminary data.</text>
</comment>
<feature type="transmembrane region" description="Helical" evidence="1">
    <location>
        <begin position="62"/>
        <end position="81"/>
    </location>
</feature>
<feature type="transmembrane region" description="Helical" evidence="1">
    <location>
        <begin position="151"/>
        <end position="172"/>
    </location>
</feature>
<feature type="transmembrane region" description="Helical" evidence="1">
    <location>
        <begin position="37"/>
        <end position="56"/>
    </location>
</feature>
<gene>
    <name evidence="3" type="ORF">EV379_2665</name>
</gene>
<proteinExistence type="predicted"/>
<feature type="transmembrane region" description="Helical" evidence="1">
    <location>
        <begin position="117"/>
        <end position="139"/>
    </location>
</feature>
<dbReference type="OrthoDB" id="5115878at2"/>
<protein>
    <submittedName>
        <fullName evidence="3">GGDEF domain-containing protein</fullName>
    </submittedName>
</protein>
<sequence>MIDGWTISLASALVVVVTAALFIGSTISHKDSEAGRIWAAGYLCGILTTMSFLVWLLAPELWWASSVGNTAFVAGTGFFWIGCRRHNGRPTRFLLLAIVCTAVLVAGLLPGPDSDEWAGAHVYFLGNMLFAVLAAVESARGELSRALGSRPMVVVFSVEAVFFTGRLILFTTEGPDGPIFSLFFGASATAFVTMIMVIVLSSSMSVIRSAHGAHAELATRSSRRTAAAIGYNSDDVLTEPSFERVLADWLERAEFHDEQLALLHFDLDDLAEINTAFGRARANTILARYTAVVRRFGPPNSDIGVAGPGRLVLATPMSSVDEALAVAATVQAGLLEEKIDEFAGLRPTMSVGIALTDYTGFDFELLSAAAMRACKRASDAGGNRIMLDTGLHTAGPLGSGVR</sequence>
<dbReference type="PROSITE" id="PS50887">
    <property type="entry name" value="GGDEF"/>
    <property type="match status" value="1"/>
</dbReference>
<dbReference type="InterPro" id="IPR000160">
    <property type="entry name" value="GGDEF_dom"/>
</dbReference>
<feature type="transmembrane region" description="Helical" evidence="1">
    <location>
        <begin position="178"/>
        <end position="200"/>
    </location>
</feature>
<accession>A0A4Q8AQ38</accession>
<dbReference type="Pfam" id="PF00990">
    <property type="entry name" value="GGDEF"/>
    <property type="match status" value="1"/>
</dbReference>
<evidence type="ECO:0000313" key="3">
    <source>
        <dbReference type="EMBL" id="RZU66311.1"/>
    </source>
</evidence>
<keyword evidence="1" id="KW-1133">Transmembrane helix</keyword>
<name>A0A4Q8AQ38_9MICO</name>
<evidence type="ECO:0000259" key="2">
    <source>
        <dbReference type="PROSITE" id="PS50887"/>
    </source>
</evidence>
<evidence type="ECO:0000313" key="4">
    <source>
        <dbReference type="Proteomes" id="UP000291483"/>
    </source>
</evidence>
<dbReference type="Proteomes" id="UP000291483">
    <property type="component" value="Unassembled WGS sequence"/>
</dbReference>
<dbReference type="EMBL" id="SHLC01000001">
    <property type="protein sequence ID" value="RZU66311.1"/>
    <property type="molecule type" value="Genomic_DNA"/>
</dbReference>